<dbReference type="Proteomes" id="UP000193558">
    <property type="component" value="Unassembled WGS sequence"/>
</dbReference>
<reference evidence="1 2" key="1">
    <citation type="journal article" date="2017" name="Antonie Van Leeuwenhoek">
        <title>Phylogenomic resolution of the bacterial genus Pantoea and its relationship with Erwinia and Tatumella.</title>
        <authorList>
            <person name="Palmer M."/>
            <person name="Steenkamp E.T."/>
            <person name="Coetzee M.P."/>
            <person name="Chan W.Y."/>
            <person name="van Zyl E."/>
            <person name="De Maayer P."/>
            <person name="Coutinho T.A."/>
            <person name="Blom J."/>
            <person name="Smits T.H."/>
            <person name="Duffy B."/>
            <person name="Venter S.N."/>
        </authorList>
    </citation>
    <scope>NUCLEOTIDE SEQUENCE [LARGE SCALE GENOMIC DNA]</scope>
    <source>
        <strain evidence="1 2">LMG 26275</strain>
    </source>
</reference>
<dbReference type="EMBL" id="MLFR01000015">
    <property type="protein sequence ID" value="ORM68505.1"/>
    <property type="molecule type" value="Genomic_DNA"/>
</dbReference>
<name>A0A1X1CVT9_9GAMM</name>
<accession>A0A1X1CVT9</accession>
<organism evidence="1 2">
    <name type="scientific">Pantoea rwandensis</name>
    <dbReference type="NCBI Taxonomy" id="1076550"/>
    <lineage>
        <taxon>Bacteria</taxon>
        <taxon>Pseudomonadati</taxon>
        <taxon>Pseudomonadota</taxon>
        <taxon>Gammaproteobacteria</taxon>
        <taxon>Enterobacterales</taxon>
        <taxon>Erwiniaceae</taxon>
        <taxon>Pantoea</taxon>
    </lineage>
</organism>
<protein>
    <submittedName>
        <fullName evidence="1">Uncharacterized protein</fullName>
    </submittedName>
</protein>
<evidence type="ECO:0000313" key="1">
    <source>
        <dbReference type="EMBL" id="ORM68505.1"/>
    </source>
</evidence>
<evidence type="ECO:0000313" key="2">
    <source>
        <dbReference type="Proteomes" id="UP000193558"/>
    </source>
</evidence>
<dbReference type="AlphaFoldDB" id="A0A1X1CVT9"/>
<sequence length="71" mass="8153">MVIATSTKSGLIISPSYFKPQVRWLHSLTRITDLSQLIGMNSFAAFLQLELFWVKVEKEMGMMMRISSRCP</sequence>
<proteinExistence type="predicted"/>
<gene>
    <name evidence="1" type="ORF">HA51_15095</name>
</gene>
<comment type="caution">
    <text evidence="1">The sequence shown here is derived from an EMBL/GenBank/DDBJ whole genome shotgun (WGS) entry which is preliminary data.</text>
</comment>